<dbReference type="KEGG" id="dsc:ABOD76_03815"/>
<protein>
    <submittedName>
        <fullName evidence="1">Uncharacterized protein</fullName>
    </submittedName>
</protein>
<keyword evidence="1" id="KW-0614">Plasmid</keyword>
<accession>A0AAU7U6X9</accession>
<organism evidence="1">
    <name type="scientific">Deinococcus sonorensis KR-87</name>
    <dbReference type="NCBI Taxonomy" id="694439"/>
    <lineage>
        <taxon>Bacteria</taxon>
        <taxon>Thermotogati</taxon>
        <taxon>Deinococcota</taxon>
        <taxon>Deinococci</taxon>
        <taxon>Deinococcales</taxon>
        <taxon>Deinococcaceae</taxon>
        <taxon>Deinococcus</taxon>
    </lineage>
</organism>
<dbReference type="EMBL" id="CP158298">
    <property type="protein sequence ID" value="XBV84191.1"/>
    <property type="molecule type" value="Genomic_DNA"/>
</dbReference>
<dbReference type="AlphaFoldDB" id="A0AAU7U6X9"/>
<evidence type="ECO:0000313" key="1">
    <source>
        <dbReference type="EMBL" id="XBV84191.1"/>
    </source>
</evidence>
<reference evidence="1" key="1">
    <citation type="submission" date="2024-06" db="EMBL/GenBank/DDBJ databases">
        <title>Draft Genome Sequence of Deinococcus sonorensis Type Strain KR-87, a Biofilm Producing Representative of the Genus Deinococcus.</title>
        <authorList>
            <person name="Boren L.S."/>
            <person name="Grosso R.A."/>
            <person name="Hugenberg-Cox A.N."/>
            <person name="Hill J.T.E."/>
            <person name="Albert C.M."/>
            <person name="Tuohy J.M."/>
        </authorList>
    </citation>
    <scope>NUCLEOTIDE SEQUENCE</scope>
    <source>
        <strain evidence="1">KR-87</strain>
        <plasmid evidence="1">pDson03</plasmid>
    </source>
</reference>
<gene>
    <name evidence="1" type="ORF">ABOD76_03815</name>
</gene>
<proteinExistence type="predicted"/>
<name>A0AAU7U6X9_9DEIO</name>
<dbReference type="RefSeq" id="WP_350242328.1">
    <property type="nucleotide sequence ID" value="NZ_CP158298.1"/>
</dbReference>
<geneLocation type="plasmid" evidence="1">
    <name>pDson03</name>
</geneLocation>
<sequence>MSGALTSEVYDWHHEFEDEPIRIDSELKCGPLGMPEGGSLP</sequence>